<evidence type="ECO:0008006" key="6">
    <source>
        <dbReference type="Google" id="ProtNLM"/>
    </source>
</evidence>
<dbReference type="Proteomes" id="UP000196125">
    <property type="component" value="Unassembled WGS sequence"/>
</dbReference>
<feature type="chain" id="PRO_5012373576" description="Porin" evidence="1">
    <location>
        <begin position="21"/>
        <end position="385"/>
    </location>
</feature>
<dbReference type="RefSeq" id="WP_087482579.1">
    <property type="nucleotide sequence ID" value="NZ_AP024884.1"/>
</dbReference>
<accession>A0A1Y6IY15</accession>
<evidence type="ECO:0000313" key="5">
    <source>
        <dbReference type="Proteomes" id="UP001283366"/>
    </source>
</evidence>
<dbReference type="EMBL" id="FXXI01000011">
    <property type="protein sequence ID" value="SMS02565.1"/>
    <property type="molecule type" value="Genomic_DNA"/>
</dbReference>
<dbReference type="Proteomes" id="UP001283366">
    <property type="component" value="Unassembled WGS sequence"/>
</dbReference>
<keyword evidence="1" id="KW-0732">Signal</keyword>
<gene>
    <name evidence="2" type="ORF">SBX37_20365</name>
    <name evidence="3" type="ORF">VIM7927_03898</name>
</gene>
<name>A0A1Y6IY15_9VIBR</name>
<evidence type="ECO:0000313" key="3">
    <source>
        <dbReference type="EMBL" id="SMS02565.1"/>
    </source>
</evidence>
<reference evidence="3 4" key="1">
    <citation type="submission" date="2017-05" db="EMBL/GenBank/DDBJ databases">
        <authorList>
            <person name="Song R."/>
            <person name="Chenine A.L."/>
            <person name="Ruprecht R.M."/>
        </authorList>
    </citation>
    <scope>NUCLEOTIDE SEQUENCE [LARGE SCALE GENOMIC DNA]</scope>
    <source>
        <strain evidence="3 4">CECT 7927</strain>
    </source>
</reference>
<dbReference type="OrthoDB" id="5844168at2"/>
<evidence type="ECO:0000313" key="4">
    <source>
        <dbReference type="Proteomes" id="UP000196125"/>
    </source>
</evidence>
<sequence length="385" mass="43072">MDKKKLVVLVSLLLTSGAYAKSPTTNWDSDVVENYLSANKGSEISKISDVENGSRWYATVRLKGNMQHSYEEQGKLDRDNGYLQGNLRLRGKTMLTDDIGFIGDFWLKVQENYRKTDGQTTNEFNGALEDTVKWEQFRTGFESDRFGALMLAKHTATWGIFVTDIGVQGLYDTQGDAGAKNSNKIIYKHQLDNNIFINASYDTESDIVGMDLGYQTADIYAYMPDSYGVYFSVHNGQPMLENGDGTYIIGNVDTSSNIESDTGRNRHSESLYTYSVEGYKQFGMKHKIAANMAYSKKAAGESAADIEEAGFATEGLGWSATATYQMFPDNFVGFSPIVTVSQDEFGSTLAPELQYFIKPYMRVWVAHVMNSSGQDVTKLEFQFDF</sequence>
<proteinExistence type="predicted"/>
<reference evidence="2 5" key="2">
    <citation type="submission" date="2023-11" db="EMBL/GenBank/DDBJ databases">
        <title>Plant-associative lifestyle of Vibrio porteresiae and its evolutionary dynamics.</title>
        <authorList>
            <person name="Rameshkumar N."/>
            <person name="Kirti K."/>
        </authorList>
    </citation>
    <scope>NUCLEOTIDE SEQUENCE [LARGE SCALE GENOMIC DNA]</scope>
    <source>
        <strain evidence="2 5">MSSRF38</strain>
    </source>
</reference>
<evidence type="ECO:0000313" key="2">
    <source>
        <dbReference type="EMBL" id="MDW6005224.1"/>
    </source>
</evidence>
<evidence type="ECO:0000256" key="1">
    <source>
        <dbReference type="SAM" id="SignalP"/>
    </source>
</evidence>
<feature type="signal peptide" evidence="1">
    <location>
        <begin position="1"/>
        <end position="20"/>
    </location>
</feature>
<protein>
    <recommendedName>
        <fullName evidence="6">Porin</fullName>
    </recommendedName>
</protein>
<dbReference type="AlphaFoldDB" id="A0A1Y6IY15"/>
<keyword evidence="5" id="KW-1185">Reference proteome</keyword>
<organism evidence="3 4">
    <name type="scientific">Vibrio mangrovi</name>
    <dbReference type="NCBI Taxonomy" id="474394"/>
    <lineage>
        <taxon>Bacteria</taxon>
        <taxon>Pseudomonadati</taxon>
        <taxon>Pseudomonadota</taxon>
        <taxon>Gammaproteobacteria</taxon>
        <taxon>Vibrionales</taxon>
        <taxon>Vibrionaceae</taxon>
        <taxon>Vibrio</taxon>
    </lineage>
</organism>
<dbReference type="EMBL" id="JAWRCO010000002">
    <property type="protein sequence ID" value="MDW6005224.1"/>
    <property type="molecule type" value="Genomic_DNA"/>
</dbReference>